<dbReference type="CDD" id="cd06225">
    <property type="entry name" value="HAMP"/>
    <property type="match status" value="1"/>
</dbReference>
<dbReference type="AlphaFoldDB" id="A0A5R9GKJ5"/>
<feature type="transmembrane region" description="Helical" evidence="7">
    <location>
        <begin position="12"/>
        <end position="33"/>
    </location>
</feature>
<gene>
    <name evidence="9" type="ORF">FE782_01370</name>
</gene>
<evidence type="ECO:0000256" key="6">
    <source>
        <dbReference type="ARBA" id="ARBA00023136"/>
    </source>
</evidence>
<dbReference type="PANTHER" id="PTHR34220:SF7">
    <property type="entry name" value="SENSOR HISTIDINE KINASE YPDA"/>
    <property type="match status" value="1"/>
</dbReference>
<dbReference type="InterPro" id="IPR036890">
    <property type="entry name" value="HATPase_C_sf"/>
</dbReference>
<keyword evidence="3" id="KW-0597">Phosphoprotein</keyword>
<dbReference type="Proteomes" id="UP000309676">
    <property type="component" value="Unassembled WGS sequence"/>
</dbReference>
<evidence type="ECO:0000256" key="4">
    <source>
        <dbReference type="ARBA" id="ARBA00022679"/>
    </source>
</evidence>
<dbReference type="PROSITE" id="PS50885">
    <property type="entry name" value="HAMP"/>
    <property type="match status" value="1"/>
</dbReference>
<evidence type="ECO:0000259" key="8">
    <source>
        <dbReference type="PROSITE" id="PS50885"/>
    </source>
</evidence>
<evidence type="ECO:0000313" key="9">
    <source>
        <dbReference type="EMBL" id="TLS54028.1"/>
    </source>
</evidence>
<dbReference type="Gene3D" id="6.10.340.10">
    <property type="match status" value="1"/>
</dbReference>
<evidence type="ECO:0000256" key="3">
    <source>
        <dbReference type="ARBA" id="ARBA00022553"/>
    </source>
</evidence>
<dbReference type="GO" id="GO:0000155">
    <property type="term" value="F:phosphorelay sensor kinase activity"/>
    <property type="evidence" value="ECO:0007669"/>
    <property type="project" value="InterPro"/>
</dbReference>
<keyword evidence="7" id="KW-1133">Transmembrane helix</keyword>
<dbReference type="Pfam" id="PF02518">
    <property type="entry name" value="HATPase_c"/>
    <property type="match status" value="1"/>
</dbReference>
<dbReference type="OrthoDB" id="2521939at2"/>
<dbReference type="InterPro" id="IPR010559">
    <property type="entry name" value="Sig_transdc_His_kin_internal"/>
</dbReference>
<name>A0A5R9GKJ5_9BACL</name>
<proteinExistence type="predicted"/>
<dbReference type="Gene3D" id="3.30.565.10">
    <property type="entry name" value="Histidine kinase-like ATPase, C-terminal domain"/>
    <property type="match status" value="1"/>
</dbReference>
<accession>A0A5R9GKJ5</accession>
<dbReference type="Pfam" id="PF00672">
    <property type="entry name" value="HAMP"/>
    <property type="match status" value="1"/>
</dbReference>
<protein>
    <submittedName>
        <fullName evidence="9">Sensor histidine kinase</fullName>
    </submittedName>
</protein>
<reference evidence="9 10" key="1">
    <citation type="submission" date="2019-05" db="EMBL/GenBank/DDBJ databases">
        <authorList>
            <person name="Narsing Rao M.P."/>
            <person name="Li W.J."/>
        </authorList>
    </citation>
    <scope>NUCLEOTIDE SEQUENCE [LARGE SCALE GENOMIC DNA]</scope>
    <source>
        <strain evidence="9 10">SYSU_K30003</strain>
    </source>
</reference>
<keyword evidence="6 7" id="KW-0472">Membrane</keyword>
<keyword evidence="4" id="KW-0808">Transferase</keyword>
<comment type="subcellular location">
    <subcellularLocation>
        <location evidence="1">Cell membrane</location>
        <topology evidence="1">Multi-pass membrane protein</topology>
    </subcellularLocation>
</comment>
<dbReference type="EMBL" id="VCIW01000001">
    <property type="protein sequence ID" value="TLS54028.1"/>
    <property type="molecule type" value="Genomic_DNA"/>
</dbReference>
<dbReference type="PANTHER" id="PTHR34220">
    <property type="entry name" value="SENSOR HISTIDINE KINASE YPDA"/>
    <property type="match status" value="1"/>
</dbReference>
<feature type="transmembrane region" description="Helical" evidence="7">
    <location>
        <begin position="291"/>
        <end position="311"/>
    </location>
</feature>
<dbReference type="GO" id="GO:0005886">
    <property type="term" value="C:plasma membrane"/>
    <property type="evidence" value="ECO:0007669"/>
    <property type="project" value="UniProtKB-SubCell"/>
</dbReference>
<evidence type="ECO:0000256" key="5">
    <source>
        <dbReference type="ARBA" id="ARBA00022777"/>
    </source>
</evidence>
<dbReference type="RefSeq" id="WP_138191734.1">
    <property type="nucleotide sequence ID" value="NZ_VCIW01000001.1"/>
</dbReference>
<organism evidence="9 10">
    <name type="scientific">Paenibacillus antri</name>
    <dbReference type="NCBI Taxonomy" id="2582848"/>
    <lineage>
        <taxon>Bacteria</taxon>
        <taxon>Bacillati</taxon>
        <taxon>Bacillota</taxon>
        <taxon>Bacilli</taxon>
        <taxon>Bacillales</taxon>
        <taxon>Paenibacillaceae</taxon>
        <taxon>Paenibacillus</taxon>
    </lineage>
</organism>
<keyword evidence="5 9" id="KW-0418">Kinase</keyword>
<feature type="domain" description="HAMP" evidence="8">
    <location>
        <begin position="312"/>
        <end position="364"/>
    </location>
</feature>
<comment type="caution">
    <text evidence="9">The sequence shown here is derived from an EMBL/GenBank/DDBJ whole genome shotgun (WGS) entry which is preliminary data.</text>
</comment>
<sequence length="589" mass="67016">MPKPMHRKLNSFAKVAILIFGLLFLMMSFFTIYNRVTVQVMKTEIETANLNKLVFLKDQLEEKINQISINAITLASDPAIRELEFLQQSGDPYDKQKLTRMILDHISLQSGITGWWTEITVYSRMTHDVVSTSSDTFGFVDEELIDVIRRGWQFQRGEAGESDKFVWYAVTPETAYDDPASARLIVKTAFDASYLQNVLDQFKSNGQGDPLLYSPELGMIGNRTIDGDYAAEALRYLGGTELGDGRTNLSVQLSDERYLMSFLPMYGTDWYLVDSIPVDSILSPVTNARNLFYAFTLALLGFGSLASYILYRQLQVPIRELVKNIQGIKRGNYGSRIQMEGSSEFSYLFQRFNEMAEEIQTLLERVYEEKIRSREALLKQLQSQINPHFLYNCLFYIKNMARLGDEESVVAMSLNLGEYFRYTTRLGKQTAQLREELDVIVNYLEIQNLRTNRISYRIDVDESLKAMEFPRLILQPVVENAVIHGIEPKDGRGYISIEGGKDASGYALRIEDNGVGMDDDRLAALQRRLEQPDNQDNVSFGLWNVNQRLKLMFGESSGLSVSRKEGGGTAVTIVIRGKGEESDVPHLDR</sequence>
<dbReference type="SMART" id="SM00304">
    <property type="entry name" value="HAMP"/>
    <property type="match status" value="1"/>
</dbReference>
<dbReference type="InterPro" id="IPR003594">
    <property type="entry name" value="HATPase_dom"/>
</dbReference>
<evidence type="ECO:0000256" key="2">
    <source>
        <dbReference type="ARBA" id="ARBA00022475"/>
    </source>
</evidence>
<keyword evidence="10" id="KW-1185">Reference proteome</keyword>
<dbReference type="SUPFAM" id="SSF158472">
    <property type="entry name" value="HAMP domain-like"/>
    <property type="match status" value="1"/>
</dbReference>
<dbReference type="InterPro" id="IPR050640">
    <property type="entry name" value="Bact_2-comp_sensor_kinase"/>
</dbReference>
<evidence type="ECO:0000313" key="10">
    <source>
        <dbReference type="Proteomes" id="UP000309676"/>
    </source>
</evidence>
<keyword evidence="2" id="KW-1003">Cell membrane</keyword>
<keyword evidence="7" id="KW-0812">Transmembrane</keyword>
<dbReference type="InterPro" id="IPR003660">
    <property type="entry name" value="HAMP_dom"/>
</dbReference>
<dbReference type="SMART" id="SM00387">
    <property type="entry name" value="HATPase_c"/>
    <property type="match status" value="1"/>
</dbReference>
<evidence type="ECO:0000256" key="1">
    <source>
        <dbReference type="ARBA" id="ARBA00004651"/>
    </source>
</evidence>
<evidence type="ECO:0000256" key="7">
    <source>
        <dbReference type="SAM" id="Phobius"/>
    </source>
</evidence>
<dbReference type="Pfam" id="PF06580">
    <property type="entry name" value="His_kinase"/>
    <property type="match status" value="1"/>
</dbReference>
<dbReference type="SUPFAM" id="SSF55874">
    <property type="entry name" value="ATPase domain of HSP90 chaperone/DNA topoisomerase II/histidine kinase"/>
    <property type="match status" value="1"/>
</dbReference>